<evidence type="ECO:0000313" key="1">
    <source>
        <dbReference type="EMBL" id="KKM18466.1"/>
    </source>
</evidence>
<name>A0A0F9HSR8_9ZZZZ</name>
<organism evidence="1">
    <name type="scientific">marine sediment metagenome</name>
    <dbReference type="NCBI Taxonomy" id="412755"/>
    <lineage>
        <taxon>unclassified sequences</taxon>
        <taxon>metagenomes</taxon>
        <taxon>ecological metagenomes</taxon>
    </lineage>
</organism>
<sequence>MLAVVATAKEFGVRPSELLAIEDPVVSLSFDLAAAVRLHRETEEESGETVSRTYL</sequence>
<accession>A0A0F9HSR8</accession>
<comment type="caution">
    <text evidence="1">The sequence shown here is derived from an EMBL/GenBank/DDBJ whole genome shotgun (WGS) entry which is preliminary data.</text>
</comment>
<gene>
    <name evidence="1" type="ORF">LCGC14_1665380</name>
</gene>
<dbReference type="EMBL" id="LAZR01014216">
    <property type="protein sequence ID" value="KKM18466.1"/>
    <property type="molecule type" value="Genomic_DNA"/>
</dbReference>
<protein>
    <submittedName>
        <fullName evidence="1">Uncharacterized protein</fullName>
    </submittedName>
</protein>
<proteinExistence type="predicted"/>
<reference evidence="1" key="1">
    <citation type="journal article" date="2015" name="Nature">
        <title>Complex archaea that bridge the gap between prokaryotes and eukaryotes.</title>
        <authorList>
            <person name="Spang A."/>
            <person name="Saw J.H."/>
            <person name="Jorgensen S.L."/>
            <person name="Zaremba-Niedzwiedzka K."/>
            <person name="Martijn J."/>
            <person name="Lind A.E."/>
            <person name="van Eijk R."/>
            <person name="Schleper C."/>
            <person name="Guy L."/>
            <person name="Ettema T.J."/>
        </authorList>
    </citation>
    <scope>NUCLEOTIDE SEQUENCE</scope>
</reference>
<dbReference type="AlphaFoldDB" id="A0A0F9HSR8"/>